<name>A0ABQ8UTA7_9EUKA</name>
<keyword evidence="5" id="KW-1185">Reference proteome</keyword>
<feature type="domain" description="ADF-H" evidence="3">
    <location>
        <begin position="3"/>
        <end position="135"/>
    </location>
</feature>
<proteinExistence type="inferred from homology"/>
<evidence type="ECO:0000313" key="5">
    <source>
        <dbReference type="Proteomes" id="UP001141327"/>
    </source>
</evidence>
<dbReference type="PANTHER" id="PTHR11913">
    <property type="entry name" value="COFILIN-RELATED"/>
    <property type="match status" value="1"/>
</dbReference>
<dbReference type="EMBL" id="JAPMOS010000007">
    <property type="protein sequence ID" value="KAJ4461568.1"/>
    <property type="molecule type" value="Genomic_DNA"/>
</dbReference>
<dbReference type="InterPro" id="IPR017904">
    <property type="entry name" value="ADF/Cofilin"/>
</dbReference>
<comment type="caution">
    <text evidence="4">The sequence shown here is derived from an EMBL/GenBank/DDBJ whole genome shotgun (WGS) entry which is preliminary data.</text>
</comment>
<dbReference type="PROSITE" id="PS51263">
    <property type="entry name" value="ADF_H"/>
    <property type="match status" value="1"/>
</dbReference>
<dbReference type="SUPFAM" id="SSF55753">
    <property type="entry name" value="Actin depolymerizing proteins"/>
    <property type="match status" value="1"/>
</dbReference>
<sequence>MMNLGITADPAALAAYEDLKMRSNKRYVVFKIENSHVVVDFDGAPEATIQDLLERLPAQEPRYVLFKYPMPLGERGVVDRMCFMMYVPQGTPVRMRTIYPGNARPFKSALTGIQHELEVDRSTLVDADIQEKLRKTITDA</sequence>
<keyword evidence="2" id="KW-0009">Actin-binding</keyword>
<protein>
    <submittedName>
        <fullName evidence="4">Cofilin</fullName>
    </submittedName>
</protein>
<dbReference type="Gene3D" id="3.40.20.10">
    <property type="entry name" value="Severin"/>
    <property type="match status" value="1"/>
</dbReference>
<gene>
    <name evidence="4" type="ORF">PAPYR_2165</name>
</gene>
<organism evidence="4 5">
    <name type="scientific">Paratrimastix pyriformis</name>
    <dbReference type="NCBI Taxonomy" id="342808"/>
    <lineage>
        <taxon>Eukaryota</taxon>
        <taxon>Metamonada</taxon>
        <taxon>Preaxostyla</taxon>
        <taxon>Paratrimastigidae</taxon>
        <taxon>Paratrimastix</taxon>
    </lineage>
</organism>
<dbReference type="InterPro" id="IPR029006">
    <property type="entry name" value="ADF-H/Gelsolin-like_dom_sf"/>
</dbReference>
<dbReference type="Pfam" id="PF00241">
    <property type="entry name" value="Cofilin_ADF"/>
    <property type="match status" value="1"/>
</dbReference>
<comment type="similarity">
    <text evidence="1">Belongs to the actin-binding proteins ADF family.</text>
</comment>
<dbReference type="InterPro" id="IPR002108">
    <property type="entry name" value="ADF-H"/>
</dbReference>
<reference evidence="4" key="1">
    <citation type="journal article" date="2022" name="bioRxiv">
        <title>Genomics of Preaxostyla Flagellates Illuminates Evolutionary Transitions and the Path Towards Mitochondrial Loss.</title>
        <authorList>
            <person name="Novak L.V.F."/>
            <person name="Treitli S.C."/>
            <person name="Pyrih J."/>
            <person name="Halakuc P."/>
            <person name="Pipaliya S.V."/>
            <person name="Vacek V."/>
            <person name="Brzon O."/>
            <person name="Soukal P."/>
            <person name="Eme L."/>
            <person name="Dacks J.B."/>
            <person name="Karnkowska A."/>
            <person name="Elias M."/>
            <person name="Hampl V."/>
        </authorList>
    </citation>
    <scope>NUCLEOTIDE SEQUENCE</scope>
    <source>
        <strain evidence="4">RCP-MX</strain>
    </source>
</reference>
<evidence type="ECO:0000259" key="3">
    <source>
        <dbReference type="PROSITE" id="PS51263"/>
    </source>
</evidence>
<accession>A0ABQ8UTA7</accession>
<evidence type="ECO:0000256" key="2">
    <source>
        <dbReference type="ARBA" id="ARBA00023203"/>
    </source>
</evidence>
<dbReference type="SMART" id="SM00102">
    <property type="entry name" value="ADF"/>
    <property type="match status" value="1"/>
</dbReference>
<dbReference type="Proteomes" id="UP001141327">
    <property type="component" value="Unassembled WGS sequence"/>
</dbReference>
<evidence type="ECO:0000313" key="4">
    <source>
        <dbReference type="EMBL" id="KAJ4461568.1"/>
    </source>
</evidence>
<evidence type="ECO:0000256" key="1">
    <source>
        <dbReference type="ARBA" id="ARBA00006844"/>
    </source>
</evidence>